<dbReference type="InterPro" id="IPR006162">
    <property type="entry name" value="Ppantetheine_attach_site"/>
</dbReference>
<evidence type="ECO:0000256" key="2">
    <source>
        <dbReference type="ARBA" id="ARBA00022553"/>
    </source>
</evidence>
<dbReference type="SUPFAM" id="SSF52777">
    <property type="entry name" value="CoA-dependent acyltransferases"/>
    <property type="match status" value="3"/>
</dbReference>
<dbReference type="PROSITE" id="PS50075">
    <property type="entry name" value="CARRIER"/>
    <property type="match status" value="1"/>
</dbReference>
<dbReference type="GO" id="GO:0031177">
    <property type="term" value="F:phosphopantetheine binding"/>
    <property type="evidence" value="ECO:0007669"/>
    <property type="project" value="TreeGrafter"/>
</dbReference>
<accession>A0AAW0Q5V5</accession>
<dbReference type="Gene3D" id="3.30.559.10">
    <property type="entry name" value="Chloramphenicol acetyltransferase-like domain"/>
    <property type="match status" value="2"/>
</dbReference>
<dbReference type="Gene3D" id="3.30.559.30">
    <property type="entry name" value="Nonribosomal peptide synthetase, condensation domain"/>
    <property type="match status" value="2"/>
</dbReference>
<keyword evidence="1" id="KW-0596">Phosphopantetheine</keyword>
<feature type="domain" description="Carrier" evidence="5">
    <location>
        <begin position="1057"/>
        <end position="1132"/>
    </location>
</feature>
<keyword evidence="2" id="KW-0597">Phosphoprotein</keyword>
<dbReference type="InterPro" id="IPR000873">
    <property type="entry name" value="AMP-dep_synth/lig_dom"/>
</dbReference>
<protein>
    <submittedName>
        <fullName evidence="6">Nonribosomal peptide synthase GliP-like protein</fullName>
    </submittedName>
</protein>
<evidence type="ECO:0000256" key="3">
    <source>
        <dbReference type="ARBA" id="ARBA00022598"/>
    </source>
</evidence>
<dbReference type="Pfam" id="PF00501">
    <property type="entry name" value="AMP-binding"/>
    <property type="match status" value="1"/>
</dbReference>
<dbReference type="PROSITE" id="PS00455">
    <property type="entry name" value="AMP_BINDING"/>
    <property type="match status" value="1"/>
</dbReference>
<dbReference type="InterPro" id="IPR036736">
    <property type="entry name" value="ACP-like_sf"/>
</dbReference>
<dbReference type="Proteomes" id="UP001392437">
    <property type="component" value="Unassembled WGS sequence"/>
</dbReference>
<dbReference type="SUPFAM" id="SSF47336">
    <property type="entry name" value="ACP-like"/>
    <property type="match status" value="1"/>
</dbReference>
<dbReference type="InterPro" id="IPR020845">
    <property type="entry name" value="AMP-binding_CS"/>
</dbReference>
<proteinExistence type="inferred from homology"/>
<dbReference type="Pfam" id="PF00668">
    <property type="entry name" value="Condensation"/>
    <property type="match status" value="2"/>
</dbReference>
<dbReference type="InterPro" id="IPR042099">
    <property type="entry name" value="ANL_N_sf"/>
</dbReference>
<dbReference type="Gene3D" id="3.40.50.12780">
    <property type="entry name" value="N-terminal domain of ligase-like"/>
    <property type="match status" value="1"/>
</dbReference>
<dbReference type="GO" id="GO:0043041">
    <property type="term" value="P:amino acid activation for nonribosomal peptide biosynthetic process"/>
    <property type="evidence" value="ECO:0007669"/>
    <property type="project" value="TreeGrafter"/>
</dbReference>
<dbReference type="Pfam" id="PF00550">
    <property type="entry name" value="PP-binding"/>
    <property type="match status" value="1"/>
</dbReference>
<comment type="similarity">
    <text evidence="4">Belongs to the NRP synthetase family.</text>
</comment>
<dbReference type="PANTHER" id="PTHR45527:SF11">
    <property type="entry name" value="NONRIBOSOMAL PEPTIDE SYNTHETASE 5"/>
    <property type="match status" value="1"/>
</dbReference>
<evidence type="ECO:0000313" key="6">
    <source>
        <dbReference type="EMBL" id="KAK8092855.1"/>
    </source>
</evidence>
<comment type="caution">
    <text evidence="6">The sequence shown here is derived from an EMBL/GenBank/DDBJ whole genome shotgun (WGS) entry which is preliminary data.</text>
</comment>
<evidence type="ECO:0000256" key="1">
    <source>
        <dbReference type="ARBA" id="ARBA00022450"/>
    </source>
</evidence>
<dbReference type="PROSITE" id="PS00012">
    <property type="entry name" value="PHOSPHOPANTETHEINE"/>
    <property type="match status" value="1"/>
</dbReference>
<evidence type="ECO:0000313" key="7">
    <source>
        <dbReference type="Proteomes" id="UP001392437"/>
    </source>
</evidence>
<dbReference type="GO" id="GO:0005737">
    <property type="term" value="C:cytoplasm"/>
    <property type="evidence" value="ECO:0007669"/>
    <property type="project" value="TreeGrafter"/>
</dbReference>
<dbReference type="InterPro" id="IPR001242">
    <property type="entry name" value="Condensation_dom"/>
</dbReference>
<sequence>MTLSQGDGAATQQRNSYECIIQAMSTVLGVSTLEIKQSSNNVTFVKLGGDSLSAILISAECEKSGIYISSNAFLRIAPIQSILMDVANSAQYIAMPLPKESPPVSHAITEETRGAPGSPPVTTGTMTVSDLSYKVEDVGRAWRDTILAEPIFQTLLRDMGVLTQRLFPWDIIAVDTDDEYEREAYTAAHGCDSISRLTIIALGSSNVTPMDGARSTTVIWRIHHAFIDGYSARILIDKVSCTLREGTKPVGGPCFRETLRSLRLLQEQKKASTKRFWEEKSREFPFAVGELLLSPQRTAKTETSHAQGSFTIQVRDERMAAATAETGLTTTVYFAAAWSLTLAKFMDLDQVCFGVVLSGRDLPIPGAFGAVGPLINILPLLVRVPAKEDTDMHIGEFLRQVQDGMLGLSAMQHSPVPEELNMTFNTILATQVGCDNGEPLPIPVPLSQDRLDMQSGVPLSIMLEQQCLLKAFYSTDSYSPEDMGNVQLVFEYTINRLLDASQASSVSTICERLPRSLEDEIKYWGNCESSESLDSSKDDDLVTLFENVVARHPSDVAIAWGEETISYNDLDLAAGVVARRLGWVEPNEIICVYADQSVEWIIAIFGVLKAGAAYAPLDPSAPVPVRRANFERTGARAVVYPSQGILFQASDPANAGQRHNTPHGCLSLVVDELLLEERAHLHCGSGILHPRRRIARPDDLAYVCFTSGSTGQPKAVQCTHKGLVAFPKDPAVRLGASRGMVVARLMSPVFDGSIHEVFSALTYGATLRLASRNTSEHPFSHLQDCDSAVMTPSIANALQPDRYSRLKNVYLVGEPVPQIVCDAWSKSHTLYNMYGPTEATCGATVKRLLPNKPVNLGKPNPSTRVYILDRMRRFLPPGTVGELYLAGIQVSLGYIGLPELNSSSFMVDSILPHSQQMMYKTGDYGYWNSETGEICIVGRKDRQIKLRGFRLDLDDLEARASMAIPECRAIAIVRLEDHLIAACEASLPLIGDVNEMAWKERMGEVLPLYAMPSRMLNVGKFPLTTAGKLDYMELQALVSSKIVDSASLPPSQSKKASPTEKMIIDAIYDLAGINRGVAIDPNSNITALGGHSILQLRLASRLSSLTRRRLTVRKIIENPLISHLASAIDAEAIQHSKAHGNASSRRSPIRIGRNGVYMLGDSRISPIELYWFQKYCQNLGTSSFNVSHVTKLHPSFGRHQDLIMAWNKVLSTHSILRCRFREPKNVGDGTVRSYAKSPPRALYVEVLDPRKVINMEFHLEIADPIRVTISKGHMVVCVSHIICDYTTLNQLFKEFVAAFLAMNDDIHGNWRTPVELPGRRYQETTCWENETDKPTAEFWESYLSGMDHAKLPPHMKSSRTTYAGQSLVFKLTDDASSCLDKILRPLSLTPHQLVLAMVSLVLQVDHATKDDLILGSPYLGRQEMDMRTIGLFLQPLPIRIWRRAVQSEPGTETSSLEAFFRGVQRSASQALSHGIEWGALMDILWASEDAGLCSVAARQMPNHPLFDTMVSFHGLPRGAEQASSVSVANEIADTEDLLCWSDGSKFGLMFEFSAVSDSSLTLRIEYDTTLFSAKDVRQLARRVNTGMKWVAENPTYSQLEELEFVLQSVDDGEIYSLQEVNFGTALSEI</sequence>
<dbReference type="GO" id="GO:0016874">
    <property type="term" value="F:ligase activity"/>
    <property type="evidence" value="ECO:0007669"/>
    <property type="project" value="UniProtKB-KW"/>
</dbReference>
<dbReference type="Gene3D" id="3.30.300.30">
    <property type="match status" value="1"/>
</dbReference>
<dbReference type="InterPro" id="IPR009081">
    <property type="entry name" value="PP-bd_ACP"/>
</dbReference>
<dbReference type="EMBL" id="JAQQWP010000012">
    <property type="protein sequence ID" value="KAK8092855.1"/>
    <property type="molecule type" value="Genomic_DNA"/>
</dbReference>
<reference evidence="6 7" key="1">
    <citation type="submission" date="2023-01" db="EMBL/GenBank/DDBJ databases">
        <title>Analysis of 21 Apiospora genomes using comparative genomics revels a genus with tremendous synthesis potential of carbohydrate active enzymes and secondary metabolites.</title>
        <authorList>
            <person name="Sorensen T."/>
        </authorList>
    </citation>
    <scope>NUCLEOTIDE SEQUENCE [LARGE SCALE GENOMIC DNA]</scope>
    <source>
        <strain evidence="6 7">CBS 117206</strain>
    </source>
</reference>
<dbReference type="GO" id="GO:0044550">
    <property type="term" value="P:secondary metabolite biosynthetic process"/>
    <property type="evidence" value="ECO:0007669"/>
    <property type="project" value="TreeGrafter"/>
</dbReference>
<dbReference type="CDD" id="cd19537">
    <property type="entry name" value="C_NRPS-like"/>
    <property type="match status" value="1"/>
</dbReference>
<dbReference type="Gene3D" id="1.10.1200.10">
    <property type="entry name" value="ACP-like"/>
    <property type="match status" value="1"/>
</dbReference>
<dbReference type="SUPFAM" id="SSF56801">
    <property type="entry name" value="Acetyl-CoA synthetase-like"/>
    <property type="match status" value="1"/>
</dbReference>
<keyword evidence="3" id="KW-0436">Ligase</keyword>
<dbReference type="InterPro" id="IPR045851">
    <property type="entry name" value="AMP-bd_C_sf"/>
</dbReference>
<evidence type="ECO:0000256" key="4">
    <source>
        <dbReference type="ARBA" id="ARBA00029454"/>
    </source>
</evidence>
<organism evidence="6 7">
    <name type="scientific">Apiospora kogelbergensis</name>
    <dbReference type="NCBI Taxonomy" id="1337665"/>
    <lineage>
        <taxon>Eukaryota</taxon>
        <taxon>Fungi</taxon>
        <taxon>Dikarya</taxon>
        <taxon>Ascomycota</taxon>
        <taxon>Pezizomycotina</taxon>
        <taxon>Sordariomycetes</taxon>
        <taxon>Xylariomycetidae</taxon>
        <taxon>Amphisphaeriales</taxon>
        <taxon>Apiosporaceae</taxon>
        <taxon>Apiospora</taxon>
    </lineage>
</organism>
<keyword evidence="7" id="KW-1185">Reference proteome</keyword>
<name>A0AAW0Q5V5_9PEZI</name>
<dbReference type="PANTHER" id="PTHR45527">
    <property type="entry name" value="NONRIBOSOMAL PEPTIDE SYNTHETASE"/>
    <property type="match status" value="1"/>
</dbReference>
<gene>
    <name evidence="6" type="ORF">PG999_014442</name>
</gene>
<dbReference type="InterPro" id="IPR023213">
    <property type="entry name" value="CAT-like_dom_sf"/>
</dbReference>
<evidence type="ECO:0000259" key="5">
    <source>
        <dbReference type="PROSITE" id="PS50075"/>
    </source>
</evidence>